<feature type="short sequence motif" description="GXSXG" evidence="4">
    <location>
        <begin position="66"/>
        <end position="70"/>
    </location>
</feature>
<dbReference type="PROSITE" id="PS51635">
    <property type="entry name" value="PNPLA"/>
    <property type="match status" value="1"/>
</dbReference>
<gene>
    <name evidence="7" type="ORF">HNQ88_000587</name>
</gene>
<keyword evidence="2 4" id="KW-0442">Lipid degradation</keyword>
<keyword evidence="5" id="KW-0732">Signal</keyword>
<feature type="active site" description="Proton acceptor" evidence="4">
    <location>
        <position position="217"/>
    </location>
</feature>
<dbReference type="GO" id="GO:0016787">
    <property type="term" value="F:hydrolase activity"/>
    <property type="evidence" value="ECO:0007669"/>
    <property type="project" value="UniProtKB-UniRule"/>
</dbReference>
<keyword evidence="8" id="KW-1185">Reference proteome</keyword>
<dbReference type="PANTHER" id="PTHR14226">
    <property type="entry name" value="NEUROPATHY TARGET ESTERASE/SWISS CHEESE D.MELANOGASTER"/>
    <property type="match status" value="1"/>
</dbReference>
<evidence type="ECO:0000256" key="3">
    <source>
        <dbReference type="ARBA" id="ARBA00023098"/>
    </source>
</evidence>
<feature type="signal peptide" evidence="5">
    <location>
        <begin position="1"/>
        <end position="22"/>
    </location>
</feature>
<protein>
    <submittedName>
        <fullName evidence="7">NTE family protein</fullName>
    </submittedName>
</protein>
<organism evidence="7 8">
    <name type="scientific">Aureibacter tunicatorum</name>
    <dbReference type="NCBI Taxonomy" id="866807"/>
    <lineage>
        <taxon>Bacteria</taxon>
        <taxon>Pseudomonadati</taxon>
        <taxon>Bacteroidota</taxon>
        <taxon>Cytophagia</taxon>
        <taxon>Cytophagales</taxon>
        <taxon>Persicobacteraceae</taxon>
        <taxon>Aureibacter</taxon>
    </lineage>
</organism>
<dbReference type="InterPro" id="IPR002641">
    <property type="entry name" value="PNPLA_dom"/>
</dbReference>
<dbReference type="RefSeq" id="WP_309937078.1">
    <property type="nucleotide sequence ID" value="NZ_AP025305.1"/>
</dbReference>
<dbReference type="Pfam" id="PF01734">
    <property type="entry name" value="Patatin"/>
    <property type="match status" value="1"/>
</dbReference>
<reference evidence="7" key="1">
    <citation type="submission" date="2023-07" db="EMBL/GenBank/DDBJ databases">
        <title>Genomic Encyclopedia of Type Strains, Phase IV (KMG-IV): sequencing the most valuable type-strain genomes for metagenomic binning, comparative biology and taxonomic classification.</title>
        <authorList>
            <person name="Goeker M."/>
        </authorList>
    </citation>
    <scope>NUCLEOTIDE SEQUENCE</scope>
    <source>
        <strain evidence="7">DSM 26174</strain>
    </source>
</reference>
<accession>A0AAE4BQI9</accession>
<dbReference type="AlphaFoldDB" id="A0AAE4BQI9"/>
<evidence type="ECO:0000259" key="6">
    <source>
        <dbReference type="PROSITE" id="PS51635"/>
    </source>
</evidence>
<sequence>MKPTTTLFTVLISLLSLSATFAQQQKNNDRPTVGLVLSGGGAKGVAHIGVLKYLEEKEIPVDYIVGTSMGALVGGLYAAGYSPLQIEEIFISQEFQAWINGIKDPKYNQYFAENEPNASWKSISFELDSSLNATFNSGLAEDLPLNFAIAKITARASQAAQNDFDSLFIPFRAMASEIFTQQEVILSKGQLGNAMRASMTIPFVYQPIKIDGKYYFDGGVYNNFPVDVCKKEFDPDIIIGVNVSSKVFEEYPKKNDDKLISQALLYSFLDRTNPDDVGPDGIYISPPTGDVSSMGFKNPKAVIDSGYMAATRLEDEILAKISTRVSCEEVAEKRNEFLLKQESIVISDIKLTGFSDKEKNFITSIFNKKNKDKLYLNDIKTGYYRLTSHQYFQNVYPNIVWDQDDQNYDLHLLANNRRNLRLDVGGNINISLPSEFYVGLNITHFNGLLMEHTVNGYAGGFYNSFHYNSRIYLNTFKRFYIAPTITINDWDYFKTTDAFSLNGKESDLLKRFDGSYGLELGMPLGTSQKLIFRAGYIFNNDSFFNRSFVTSQDAMDNMTFSGGAFSVNLQKDNWDEKQFPREGKKGEISLRMFNGVANYTPGTTSIIERPQTKNVNWAQAKITESSYYKLNKYLSIGQSFEAMASIQPEMFNYTSTLLYSPGYSPYPDSEFLFLKSFRSPLYMAGGAHMIVEPAKKLQIRGSFNLFVPLAKVTEVENQGYEITANEFNELRVSANAALIYFTPIGPVRANYSFYDDSGSRNNFFISFGYMLFNRKSTE</sequence>
<dbReference type="CDD" id="cd07205">
    <property type="entry name" value="Pat_PNPLA6_PNPLA7_NTE1_like"/>
    <property type="match status" value="1"/>
</dbReference>
<keyword evidence="1 4" id="KW-0378">Hydrolase</keyword>
<evidence type="ECO:0000313" key="8">
    <source>
        <dbReference type="Proteomes" id="UP001185092"/>
    </source>
</evidence>
<evidence type="ECO:0000256" key="5">
    <source>
        <dbReference type="SAM" id="SignalP"/>
    </source>
</evidence>
<evidence type="ECO:0000256" key="4">
    <source>
        <dbReference type="PROSITE-ProRule" id="PRU01161"/>
    </source>
</evidence>
<dbReference type="GO" id="GO:0016042">
    <property type="term" value="P:lipid catabolic process"/>
    <property type="evidence" value="ECO:0007669"/>
    <property type="project" value="UniProtKB-UniRule"/>
</dbReference>
<keyword evidence="3 4" id="KW-0443">Lipid metabolism</keyword>
<evidence type="ECO:0000313" key="7">
    <source>
        <dbReference type="EMBL" id="MDR6237611.1"/>
    </source>
</evidence>
<dbReference type="InterPro" id="IPR050301">
    <property type="entry name" value="NTE"/>
</dbReference>
<feature type="chain" id="PRO_5041956783" evidence="5">
    <location>
        <begin position="23"/>
        <end position="778"/>
    </location>
</feature>
<feature type="short sequence motif" description="DGA/G" evidence="4">
    <location>
        <begin position="217"/>
        <end position="219"/>
    </location>
</feature>
<dbReference type="InterPro" id="IPR016035">
    <property type="entry name" value="Acyl_Trfase/lysoPLipase"/>
</dbReference>
<feature type="domain" description="PNPLA" evidence="6">
    <location>
        <begin position="35"/>
        <end position="230"/>
    </location>
</feature>
<evidence type="ECO:0000256" key="1">
    <source>
        <dbReference type="ARBA" id="ARBA00022801"/>
    </source>
</evidence>
<feature type="short sequence motif" description="GXGXXG" evidence="4">
    <location>
        <begin position="39"/>
        <end position="44"/>
    </location>
</feature>
<dbReference type="Proteomes" id="UP001185092">
    <property type="component" value="Unassembled WGS sequence"/>
</dbReference>
<proteinExistence type="predicted"/>
<dbReference type="PANTHER" id="PTHR14226:SF29">
    <property type="entry name" value="NEUROPATHY TARGET ESTERASE SWS"/>
    <property type="match status" value="1"/>
</dbReference>
<evidence type="ECO:0000256" key="2">
    <source>
        <dbReference type="ARBA" id="ARBA00022963"/>
    </source>
</evidence>
<dbReference type="EMBL" id="JAVDQD010000001">
    <property type="protein sequence ID" value="MDR6237611.1"/>
    <property type="molecule type" value="Genomic_DNA"/>
</dbReference>
<name>A0AAE4BQI9_9BACT</name>
<comment type="caution">
    <text evidence="7">The sequence shown here is derived from an EMBL/GenBank/DDBJ whole genome shotgun (WGS) entry which is preliminary data.</text>
</comment>
<dbReference type="Gene3D" id="3.40.1090.10">
    <property type="entry name" value="Cytosolic phospholipase A2 catalytic domain"/>
    <property type="match status" value="2"/>
</dbReference>
<feature type="active site" description="Nucleophile" evidence="4">
    <location>
        <position position="68"/>
    </location>
</feature>
<dbReference type="SUPFAM" id="SSF52151">
    <property type="entry name" value="FabD/lysophospholipase-like"/>
    <property type="match status" value="1"/>
</dbReference>